<gene>
    <name evidence="1" type="ORF">BXYJ_LOCUS10980</name>
</gene>
<reference evidence="5" key="1">
    <citation type="submission" date="2016-11" db="UniProtKB">
        <authorList>
            <consortium name="WormBaseParasite"/>
        </authorList>
    </citation>
    <scope>IDENTIFICATION</scope>
</reference>
<dbReference type="AlphaFoldDB" id="A0A1I7RX58"/>
<dbReference type="Proteomes" id="UP000582659">
    <property type="component" value="Unassembled WGS sequence"/>
</dbReference>
<dbReference type="Proteomes" id="UP000659654">
    <property type="component" value="Unassembled WGS sequence"/>
</dbReference>
<dbReference type="Proteomes" id="UP000095284">
    <property type="component" value="Unplaced"/>
</dbReference>
<evidence type="ECO:0000313" key="5">
    <source>
        <dbReference type="WBParaSite" id="BXY_0532200.1"/>
    </source>
</evidence>
<dbReference type="EMBL" id="CAJFDI010000005">
    <property type="protein sequence ID" value="CAD5230424.1"/>
    <property type="molecule type" value="Genomic_DNA"/>
</dbReference>
<evidence type="ECO:0000313" key="2">
    <source>
        <dbReference type="EMBL" id="CAG9121341.1"/>
    </source>
</evidence>
<accession>A0A1I7RX58</accession>
<keyword evidence="4" id="KW-1185">Reference proteome</keyword>
<reference evidence="2" key="2">
    <citation type="submission" date="2020-08" db="EMBL/GenBank/DDBJ databases">
        <authorList>
            <person name="Kikuchi T."/>
        </authorList>
    </citation>
    <scope>NUCLEOTIDE SEQUENCE</scope>
    <source>
        <strain evidence="1">Ka4C1</strain>
    </source>
</reference>
<proteinExistence type="predicted"/>
<name>A0A1I7RX58_BURXY</name>
<evidence type="ECO:0000313" key="3">
    <source>
        <dbReference type="Proteomes" id="UP000095284"/>
    </source>
</evidence>
<organism evidence="3 5">
    <name type="scientific">Bursaphelenchus xylophilus</name>
    <name type="common">Pinewood nematode worm</name>
    <name type="synonym">Aphelenchoides xylophilus</name>
    <dbReference type="NCBI Taxonomy" id="6326"/>
    <lineage>
        <taxon>Eukaryota</taxon>
        <taxon>Metazoa</taxon>
        <taxon>Ecdysozoa</taxon>
        <taxon>Nematoda</taxon>
        <taxon>Chromadorea</taxon>
        <taxon>Rhabditida</taxon>
        <taxon>Tylenchina</taxon>
        <taxon>Tylenchomorpha</taxon>
        <taxon>Aphelenchoidea</taxon>
        <taxon>Aphelenchoididae</taxon>
        <taxon>Bursaphelenchus</taxon>
    </lineage>
</organism>
<evidence type="ECO:0000313" key="1">
    <source>
        <dbReference type="EMBL" id="CAD5230424.1"/>
    </source>
</evidence>
<dbReference type="EMBL" id="CAJFCV020000005">
    <property type="protein sequence ID" value="CAG9121341.1"/>
    <property type="molecule type" value="Genomic_DNA"/>
</dbReference>
<dbReference type="WBParaSite" id="BXY_0532200.1">
    <property type="protein sequence ID" value="BXY_0532200.1"/>
    <property type="gene ID" value="BXY_0532200"/>
</dbReference>
<protein>
    <submittedName>
        <fullName evidence="1">(pine wood nematode) hypothetical protein</fullName>
    </submittedName>
</protein>
<sequence>MARIMRQRRTEALFGILMFDLSMPYIMDEGEYFVMDEDEFFSIEATRVGCGRISIRMTRVHPSSLLMSDRVLTGYSVLTPDDDRVVLSMMVRPTNWFGQRKPCSSATLNDVARAHTDRIFIVTSGTLFAQGVMKAREEFVSAAAGGADFDDRILQYIMTKNRTIRQKDIISKVSMFESIAVEQRVVHDIDTDNHMSATT</sequence>
<evidence type="ECO:0000313" key="4">
    <source>
        <dbReference type="Proteomes" id="UP000659654"/>
    </source>
</evidence>